<dbReference type="Gene3D" id="3.10.350.10">
    <property type="entry name" value="LysM domain"/>
    <property type="match status" value="2"/>
</dbReference>
<dbReference type="PANTHER" id="PTHR33734:SF11">
    <property type="entry name" value="LYSM DOMAIN-CONTAINING GPI-ANCHORED PROTEIN 2"/>
    <property type="match status" value="1"/>
</dbReference>
<dbReference type="CDD" id="cd00118">
    <property type="entry name" value="LysM"/>
    <property type="match status" value="2"/>
</dbReference>
<organism evidence="3 4">
    <name type="scientific">Trapa incisa</name>
    <dbReference type="NCBI Taxonomy" id="236973"/>
    <lineage>
        <taxon>Eukaryota</taxon>
        <taxon>Viridiplantae</taxon>
        <taxon>Streptophyta</taxon>
        <taxon>Embryophyta</taxon>
        <taxon>Tracheophyta</taxon>
        <taxon>Spermatophyta</taxon>
        <taxon>Magnoliopsida</taxon>
        <taxon>eudicotyledons</taxon>
        <taxon>Gunneridae</taxon>
        <taxon>Pentapetalae</taxon>
        <taxon>rosids</taxon>
        <taxon>malvids</taxon>
        <taxon>Myrtales</taxon>
        <taxon>Lythraceae</taxon>
        <taxon>Trapa</taxon>
    </lineage>
</organism>
<evidence type="ECO:0000256" key="1">
    <source>
        <dbReference type="SAM" id="SignalP"/>
    </source>
</evidence>
<evidence type="ECO:0000259" key="2">
    <source>
        <dbReference type="PROSITE" id="PS51782"/>
    </source>
</evidence>
<dbReference type="InterPro" id="IPR018392">
    <property type="entry name" value="LysM"/>
</dbReference>
<keyword evidence="4" id="KW-1185">Reference proteome</keyword>
<evidence type="ECO:0000313" key="3">
    <source>
        <dbReference type="EMBL" id="KAK4761345.1"/>
    </source>
</evidence>
<protein>
    <recommendedName>
        <fullName evidence="2">LysM domain-containing protein</fullName>
    </recommendedName>
</protein>
<dbReference type="InterPro" id="IPR036779">
    <property type="entry name" value="LysM_dom_sf"/>
</dbReference>
<sequence>MGVFATVGSSSLLFLVGAVVVVMALGPTSTAALGFSCSNSTAAATCRGIVGYKSPNQTTYPAVQALFGVTDLLSILGANGLPESTPATAPVSKGQVINIPFTCSCSNGTGTSQGIPIYTVQPGNTLTYIASEVFSNLVTYGSIATASNIPNPDLILAGDKLKIPLPCSCDSVDGERVVHYGHVVAAGSSVEMIGQQFNVSADVLLRLNNLTSDKDLLANATIDVPLKACSSVIRNDSLDSSFLVPNFPNAAYFLTANNCVKCSCSSANNYTLQCQPSQIAPSNWTTCPSMQCQGTSHYIGNSTGSSCCNYAGYTNQTILTSSDTCPVTDNYAAKINTGAFSWNTVVTLLMVTLSLHHFHNLPTVFRVF</sequence>
<dbReference type="AlphaFoldDB" id="A0AAN7QCV8"/>
<dbReference type="PROSITE" id="PS51782">
    <property type="entry name" value="LYSM"/>
    <property type="match status" value="2"/>
</dbReference>
<accession>A0AAN7QCV8</accession>
<feature type="domain" description="LysM" evidence="2">
    <location>
        <begin position="180"/>
        <end position="224"/>
    </location>
</feature>
<dbReference type="PANTHER" id="PTHR33734">
    <property type="entry name" value="LYSM DOMAIN-CONTAINING GPI-ANCHORED PROTEIN 2"/>
    <property type="match status" value="1"/>
</dbReference>
<reference evidence="3 4" key="1">
    <citation type="journal article" date="2023" name="Hortic Res">
        <title>Pangenome of water caltrop reveals structural variations and asymmetric subgenome divergence after allopolyploidization.</title>
        <authorList>
            <person name="Zhang X."/>
            <person name="Chen Y."/>
            <person name="Wang L."/>
            <person name="Yuan Y."/>
            <person name="Fang M."/>
            <person name="Shi L."/>
            <person name="Lu R."/>
            <person name="Comes H.P."/>
            <person name="Ma Y."/>
            <person name="Chen Y."/>
            <person name="Huang G."/>
            <person name="Zhou Y."/>
            <person name="Zheng Z."/>
            <person name="Qiu Y."/>
        </authorList>
    </citation>
    <scope>NUCLEOTIDE SEQUENCE [LARGE SCALE GENOMIC DNA]</scope>
    <source>
        <tissue evidence="3">Roots</tissue>
    </source>
</reference>
<dbReference type="SUPFAM" id="SSF54106">
    <property type="entry name" value="LysM domain"/>
    <property type="match status" value="1"/>
</dbReference>
<dbReference type="SMART" id="SM00257">
    <property type="entry name" value="LysM"/>
    <property type="match status" value="2"/>
</dbReference>
<dbReference type="EMBL" id="JAXIOK010000010">
    <property type="protein sequence ID" value="KAK4761345.1"/>
    <property type="molecule type" value="Genomic_DNA"/>
</dbReference>
<feature type="chain" id="PRO_5043037354" description="LysM domain-containing protein" evidence="1">
    <location>
        <begin position="25"/>
        <end position="368"/>
    </location>
</feature>
<keyword evidence="1" id="KW-0732">Signal</keyword>
<dbReference type="Pfam" id="PF01476">
    <property type="entry name" value="LysM"/>
    <property type="match status" value="2"/>
</dbReference>
<name>A0AAN7QCV8_9MYRT</name>
<proteinExistence type="predicted"/>
<feature type="domain" description="LysM" evidence="2">
    <location>
        <begin position="116"/>
        <end position="163"/>
    </location>
</feature>
<feature type="signal peptide" evidence="1">
    <location>
        <begin position="1"/>
        <end position="24"/>
    </location>
</feature>
<gene>
    <name evidence="3" type="ORF">SAY87_006238</name>
</gene>
<comment type="caution">
    <text evidence="3">The sequence shown here is derived from an EMBL/GenBank/DDBJ whole genome shotgun (WGS) entry which is preliminary data.</text>
</comment>
<dbReference type="Proteomes" id="UP001345219">
    <property type="component" value="Chromosome 5"/>
</dbReference>
<evidence type="ECO:0000313" key="4">
    <source>
        <dbReference type="Proteomes" id="UP001345219"/>
    </source>
</evidence>